<dbReference type="Gene3D" id="3.40.50.300">
    <property type="entry name" value="P-loop containing nucleotide triphosphate hydrolases"/>
    <property type="match status" value="2"/>
</dbReference>
<feature type="region of interest" description="Disordered" evidence="1">
    <location>
        <begin position="476"/>
        <end position="499"/>
    </location>
</feature>
<dbReference type="InterPro" id="IPR014001">
    <property type="entry name" value="Helicase_ATP-bd"/>
</dbReference>
<dbReference type="InterPro" id="IPR006935">
    <property type="entry name" value="Helicase/UvrB_N"/>
</dbReference>
<dbReference type="PROSITE" id="PS51192">
    <property type="entry name" value="HELICASE_ATP_BIND_1"/>
    <property type="match status" value="1"/>
</dbReference>
<organism evidence="3 4">
    <name type="scientific">Conexibacter stalactiti</name>
    <dbReference type="NCBI Taxonomy" id="1940611"/>
    <lineage>
        <taxon>Bacteria</taxon>
        <taxon>Bacillati</taxon>
        <taxon>Actinomycetota</taxon>
        <taxon>Thermoleophilia</taxon>
        <taxon>Solirubrobacterales</taxon>
        <taxon>Conexibacteraceae</taxon>
        <taxon>Conexibacter</taxon>
    </lineage>
</organism>
<dbReference type="SUPFAM" id="SSF52540">
    <property type="entry name" value="P-loop containing nucleoside triphosphate hydrolases"/>
    <property type="match status" value="2"/>
</dbReference>
<dbReference type="InterPro" id="IPR027417">
    <property type="entry name" value="P-loop_NTPase"/>
</dbReference>
<feature type="domain" description="Helicase ATP-binding" evidence="2">
    <location>
        <begin position="29"/>
        <end position="188"/>
    </location>
</feature>
<keyword evidence="3" id="KW-0547">Nucleotide-binding</keyword>
<accession>A0ABU4HXX2</accession>
<dbReference type="SMART" id="SM00487">
    <property type="entry name" value="DEXDc"/>
    <property type="match status" value="1"/>
</dbReference>
<evidence type="ECO:0000313" key="3">
    <source>
        <dbReference type="EMBL" id="MDW5598171.1"/>
    </source>
</evidence>
<keyword evidence="3" id="KW-0378">Hydrolase</keyword>
<comment type="caution">
    <text evidence="3">The sequence shown here is derived from an EMBL/GenBank/DDBJ whole genome shotgun (WGS) entry which is preliminary data.</text>
</comment>
<evidence type="ECO:0000313" key="4">
    <source>
        <dbReference type="Proteomes" id="UP001284601"/>
    </source>
</evidence>
<dbReference type="PANTHER" id="PTHR47396">
    <property type="entry name" value="TYPE I RESTRICTION ENZYME ECOKI R PROTEIN"/>
    <property type="match status" value="1"/>
</dbReference>
<dbReference type="GO" id="GO:0004386">
    <property type="term" value="F:helicase activity"/>
    <property type="evidence" value="ECO:0007669"/>
    <property type="project" value="UniProtKB-KW"/>
</dbReference>
<evidence type="ECO:0000259" key="2">
    <source>
        <dbReference type="PROSITE" id="PS51192"/>
    </source>
</evidence>
<proteinExistence type="predicted"/>
<dbReference type="Pfam" id="PF04851">
    <property type="entry name" value="ResIII"/>
    <property type="match status" value="1"/>
</dbReference>
<name>A0ABU4HXX2_9ACTN</name>
<protein>
    <submittedName>
        <fullName evidence="3">DEAD/DEAH box helicase family protein</fullName>
    </submittedName>
</protein>
<dbReference type="InterPro" id="IPR050742">
    <property type="entry name" value="Helicase_Restrict-Modif_Enz"/>
</dbReference>
<evidence type="ECO:0000256" key="1">
    <source>
        <dbReference type="SAM" id="MobiDB-lite"/>
    </source>
</evidence>
<keyword evidence="4" id="KW-1185">Reference proteome</keyword>
<dbReference type="RefSeq" id="WP_318600640.1">
    <property type="nucleotide sequence ID" value="NZ_JAWSTH010000123.1"/>
</dbReference>
<dbReference type="Proteomes" id="UP001284601">
    <property type="component" value="Unassembled WGS sequence"/>
</dbReference>
<feature type="region of interest" description="Disordered" evidence="1">
    <location>
        <begin position="406"/>
        <end position="426"/>
    </location>
</feature>
<dbReference type="PANTHER" id="PTHR47396:SF2">
    <property type="entry name" value="HELICASE ATP-BINDING DOMAIN-CONTAINING PROTEIN"/>
    <property type="match status" value="1"/>
</dbReference>
<reference evidence="4" key="1">
    <citation type="submission" date="2023-07" db="EMBL/GenBank/DDBJ databases">
        <title>Conexibacter stalactiti sp. nov., isolated from stalactites in a lava cave and emended description of the genus Conexibacter.</title>
        <authorList>
            <person name="Lee S.D."/>
        </authorList>
    </citation>
    <scope>NUCLEOTIDE SEQUENCE [LARGE SCALE GENOMIC DNA]</scope>
    <source>
        <strain evidence="4">KCTC 39840</strain>
    </source>
</reference>
<keyword evidence="3" id="KW-0067">ATP-binding</keyword>
<dbReference type="EMBL" id="JAWSTH010000123">
    <property type="protein sequence ID" value="MDW5598171.1"/>
    <property type="molecule type" value="Genomic_DNA"/>
</dbReference>
<sequence length="562" mass="62197">MTAAGRRTNLPPWPANRPLRDWQGKAIAALEEHDGEAFLASATPAAGKTTFGLRVAYDMLARGEVQRVAILAPTAHICRQWAADAARYGIDLEPNRPNSEGPEPSDRHGVVVTYQAVAAGPRPHRIASNGRRTLLIADEPHHMGEHAAWGTTAMDAFANARKRVLLSGTPFRSDNSPIPWVEYDADGVSSASYAYSYTQALMDGVCRPITFQPYDGDMEWTSDGRRRRADFSVVLPRNEDARRLRTALDGDGDWIRRVLIDADMKLGEIRAGDHPEAGGLVIALDKAHAIQLAGQLERISGEAPLIVTSDEADASQRIARYAAGTSRWIVSVLMVSEGVDIPRLRVGVYATSARTELFFRQVVGRFIRRSPRPRNQMSFLFLPSDILLKTLASRIEEERNHAIEFKPALETGELDEPPERRRSEPGVYEALYSDARPDEHIQIGENMMLFADPEPVAAARPSAAFMAFGGGIAETKRANGEPETAELPSAADDPRSAYQRRETLREERARLVATIARRGREEHREINGRINRAVGAPSVGKSTLEQLEKANERLRREVEKGR</sequence>
<keyword evidence="3" id="KW-0347">Helicase</keyword>
<gene>
    <name evidence="3" type="ORF">R7226_27690</name>
</gene>